<dbReference type="PANTHER" id="PTHR43791">
    <property type="entry name" value="PERMEASE-RELATED"/>
    <property type="match status" value="1"/>
</dbReference>
<gene>
    <name evidence="8" type="primary">DAL6</name>
    <name evidence="8" type="ORF">PICST_34542</name>
</gene>
<feature type="transmembrane region" description="Helical" evidence="6">
    <location>
        <begin position="321"/>
        <end position="342"/>
    </location>
</feature>
<organism evidence="8 9">
    <name type="scientific">Scheffersomyces stipitis (strain ATCC 58785 / CBS 6054 / NBRC 10063 / NRRL Y-11545)</name>
    <name type="common">Yeast</name>
    <name type="synonym">Pichia stipitis</name>
    <dbReference type="NCBI Taxonomy" id="322104"/>
    <lineage>
        <taxon>Eukaryota</taxon>
        <taxon>Fungi</taxon>
        <taxon>Dikarya</taxon>
        <taxon>Ascomycota</taxon>
        <taxon>Saccharomycotina</taxon>
        <taxon>Pichiomycetes</taxon>
        <taxon>Debaryomycetaceae</taxon>
        <taxon>Scheffersomyces</taxon>
    </lineage>
</organism>
<dbReference type="PANTHER" id="PTHR43791:SF41">
    <property type="entry name" value="MAJOR FACILITATOR SUPERFAMILY (MFS) PROFILE DOMAIN-CONTAINING PROTEIN"/>
    <property type="match status" value="1"/>
</dbReference>
<evidence type="ECO:0000256" key="6">
    <source>
        <dbReference type="SAM" id="Phobius"/>
    </source>
</evidence>
<comment type="caution">
    <text evidence="8">The sequence shown here is derived from an EMBL/GenBank/DDBJ whole genome shotgun (WGS) entry which is preliminary data.</text>
</comment>
<dbReference type="Gene3D" id="1.20.1250.20">
    <property type="entry name" value="MFS general substrate transporter like domains"/>
    <property type="match status" value="2"/>
</dbReference>
<dbReference type="OrthoDB" id="4454541at2759"/>
<evidence type="ECO:0000313" key="8">
    <source>
        <dbReference type="EMBL" id="EAZ63032.2"/>
    </source>
</evidence>
<evidence type="ECO:0000256" key="3">
    <source>
        <dbReference type="ARBA" id="ARBA00022692"/>
    </source>
</evidence>
<evidence type="ECO:0000256" key="5">
    <source>
        <dbReference type="ARBA" id="ARBA00023136"/>
    </source>
</evidence>
<feature type="transmembrane region" description="Helical" evidence="6">
    <location>
        <begin position="215"/>
        <end position="235"/>
    </location>
</feature>
<dbReference type="EMBL" id="AAVQ01000002">
    <property type="protein sequence ID" value="EAZ63032.2"/>
    <property type="molecule type" value="Genomic_DNA"/>
</dbReference>
<evidence type="ECO:0000256" key="4">
    <source>
        <dbReference type="ARBA" id="ARBA00022989"/>
    </source>
</evidence>
<dbReference type="InterPro" id="IPR036259">
    <property type="entry name" value="MFS_trans_sf"/>
</dbReference>
<dbReference type="PROSITE" id="PS50850">
    <property type="entry name" value="MFS"/>
    <property type="match status" value="1"/>
</dbReference>
<proteinExistence type="predicted"/>
<dbReference type="AlphaFoldDB" id="A3GHC8"/>
<dbReference type="Proteomes" id="UP000002258">
    <property type="component" value="Chromosome 1"/>
</dbReference>
<comment type="subcellular location">
    <subcellularLocation>
        <location evidence="1">Membrane</location>
        <topology evidence="1">Multi-pass membrane protein</topology>
    </subcellularLocation>
</comment>
<feature type="transmembrane region" description="Helical" evidence="6">
    <location>
        <begin position="153"/>
        <end position="171"/>
    </location>
</feature>
<accession>A3GHC8</accession>
<reference evidence="8 9" key="1">
    <citation type="journal article" date="2007" name="Nat. Biotechnol.">
        <title>Genome sequence of the lignocellulose-bioconverting and xylose-fermenting yeast Pichia stipitis.</title>
        <authorList>
            <person name="Jeffries T.W."/>
            <person name="Grigoriev I.V."/>
            <person name="Grimwood J."/>
            <person name="Laplaza J.M."/>
            <person name="Aerts A."/>
            <person name="Salamov A."/>
            <person name="Schmutz J."/>
            <person name="Lindquist E."/>
            <person name="Dehal P."/>
            <person name="Shapiro H."/>
            <person name="Jin Y.S."/>
            <person name="Passoth V."/>
            <person name="Richardson P.M."/>
        </authorList>
    </citation>
    <scope>NUCLEOTIDE SEQUENCE [LARGE SCALE GENOMIC DNA]</scope>
    <source>
        <strain evidence="9">ATCC 58785 / CBS 6054 / NBRC 10063 / NRRL Y-11545</strain>
    </source>
</reference>
<dbReference type="HOGENOM" id="CLU_001265_0_5_1"/>
<keyword evidence="2" id="KW-0813">Transport</keyword>
<dbReference type="STRING" id="322104.A3GHC8"/>
<evidence type="ECO:0000259" key="7">
    <source>
        <dbReference type="PROSITE" id="PS50850"/>
    </source>
</evidence>
<feature type="transmembrane region" description="Helical" evidence="6">
    <location>
        <begin position="55"/>
        <end position="74"/>
    </location>
</feature>
<dbReference type="SUPFAM" id="SSF103473">
    <property type="entry name" value="MFS general substrate transporter"/>
    <property type="match status" value="1"/>
</dbReference>
<feature type="transmembrane region" description="Helical" evidence="6">
    <location>
        <begin position="284"/>
        <end position="309"/>
    </location>
</feature>
<feature type="transmembrane region" description="Helical" evidence="6">
    <location>
        <begin position="183"/>
        <end position="203"/>
    </location>
</feature>
<keyword evidence="9" id="KW-1185">Reference proteome</keyword>
<keyword evidence="3 6" id="KW-0812">Transmembrane</keyword>
<dbReference type="GO" id="GO:0016020">
    <property type="term" value="C:membrane"/>
    <property type="evidence" value="ECO:0007669"/>
    <property type="project" value="UniProtKB-SubCell"/>
</dbReference>
<sequence length="508" mass="56893">MNFKDSDIKLVAEQIIQSSRGSDVDFGAEFLSENENLYPPATEEDERKLIRKLDFILVPMLFFTATMGAVDKVAQSTAAIYDYRTDNNLIGNEYSWLGSILFIGSLVGMWPMSFLLQRFPLGKVLVTASLFWSMFTFLLCACDNFAGLATLRFLMGFVECAIVPGCTLVCGRFYTKKEIATRLAFVFAFASSVINGFLSWLVGNFNDSHVAAWKYLYILVGSVSFSWGCLMWFFLPDSPLNAKFLSTQQKVYVVKRVIRDSNGGVDSNHWNWNQVKEAFCDYKAYTVFFFNISINICNGGLSTFSAIIINNLGFDAMKSSLMGIPTGVIATIATIFFTYLCNKFSNRRSLIAIISLIPPLAGSAILYGVDRSKVAPQLVGLYLLYFYFAPYVVMMSLAQANTAGNTKKSVTYSMNYLGYCVGALIGPQTFRANQAPKYTGGFIALLCSFLICMMFAGFYWLICIWENNKKDKLVTGSDGESEVNSSTEEGEEFYDLSDLKRKNFRYTT</sequence>
<feature type="transmembrane region" description="Helical" evidence="6">
    <location>
        <begin position="94"/>
        <end position="112"/>
    </location>
</feature>
<feature type="transmembrane region" description="Helical" evidence="6">
    <location>
        <begin position="379"/>
        <end position="398"/>
    </location>
</feature>
<dbReference type="RefSeq" id="XP_001387055.2">
    <property type="nucleotide sequence ID" value="XM_001387018.1"/>
</dbReference>
<feature type="transmembrane region" description="Helical" evidence="6">
    <location>
        <begin position="410"/>
        <end position="430"/>
    </location>
</feature>
<keyword evidence="4 6" id="KW-1133">Transmembrane helix</keyword>
<dbReference type="InterPro" id="IPR020846">
    <property type="entry name" value="MFS_dom"/>
</dbReference>
<dbReference type="InterPro" id="IPR011701">
    <property type="entry name" value="MFS"/>
</dbReference>
<dbReference type="GeneID" id="4851677"/>
<name>A3GHC8_PICST</name>
<feature type="transmembrane region" description="Helical" evidence="6">
    <location>
        <begin position="442"/>
        <end position="462"/>
    </location>
</feature>
<feature type="transmembrane region" description="Helical" evidence="6">
    <location>
        <begin position="349"/>
        <end position="367"/>
    </location>
</feature>
<dbReference type="eggNOG" id="KOG2533">
    <property type="taxonomic scope" value="Eukaryota"/>
</dbReference>
<dbReference type="OMA" id="LICIWEN"/>
<dbReference type="InParanoid" id="A3GHC8"/>
<keyword evidence="5 6" id="KW-0472">Membrane</keyword>
<dbReference type="Pfam" id="PF07690">
    <property type="entry name" value="MFS_1"/>
    <property type="match status" value="1"/>
</dbReference>
<feature type="transmembrane region" description="Helical" evidence="6">
    <location>
        <begin position="124"/>
        <end position="147"/>
    </location>
</feature>
<feature type="domain" description="Major facilitator superfamily (MFS) profile" evidence="7">
    <location>
        <begin position="57"/>
        <end position="471"/>
    </location>
</feature>
<dbReference type="GO" id="GO:0022857">
    <property type="term" value="F:transmembrane transporter activity"/>
    <property type="evidence" value="ECO:0007669"/>
    <property type="project" value="InterPro"/>
</dbReference>
<evidence type="ECO:0000313" key="9">
    <source>
        <dbReference type="Proteomes" id="UP000002258"/>
    </source>
</evidence>
<evidence type="ECO:0000256" key="1">
    <source>
        <dbReference type="ARBA" id="ARBA00004141"/>
    </source>
</evidence>
<evidence type="ECO:0000256" key="2">
    <source>
        <dbReference type="ARBA" id="ARBA00022448"/>
    </source>
</evidence>
<protein>
    <submittedName>
        <fullName evidence="8">Allantoate permease</fullName>
    </submittedName>
</protein>
<dbReference type="KEGG" id="pic:PICST_34542"/>